<dbReference type="GO" id="GO:0005737">
    <property type="term" value="C:cytoplasm"/>
    <property type="evidence" value="ECO:0007669"/>
    <property type="project" value="UniProtKB-ARBA"/>
</dbReference>
<dbReference type="InterPro" id="IPR013123">
    <property type="entry name" value="SpoU_subst-bd"/>
</dbReference>
<evidence type="ECO:0000259" key="4">
    <source>
        <dbReference type="SMART" id="SM00967"/>
    </source>
</evidence>
<feature type="domain" description="RNA 2-O ribose methyltransferase substrate binding" evidence="4">
    <location>
        <begin position="26"/>
        <end position="102"/>
    </location>
</feature>
<dbReference type="GO" id="GO:0032259">
    <property type="term" value="P:methylation"/>
    <property type="evidence" value="ECO:0007669"/>
    <property type="project" value="UniProtKB-KW"/>
</dbReference>
<dbReference type="InterPro" id="IPR051259">
    <property type="entry name" value="rRNA_Methyltransferase"/>
</dbReference>
<dbReference type="Pfam" id="PF00588">
    <property type="entry name" value="SpoU_methylase"/>
    <property type="match status" value="1"/>
</dbReference>
<evidence type="ECO:0000313" key="5">
    <source>
        <dbReference type="EMBL" id="PIR77708.1"/>
    </source>
</evidence>
<comment type="similarity">
    <text evidence="1">Belongs to the class IV-like SAM-binding methyltransferase superfamily. RNA methyltransferase TrmH family.</text>
</comment>
<reference evidence="6" key="1">
    <citation type="submission" date="2017-09" db="EMBL/GenBank/DDBJ databases">
        <title>Depth-based differentiation of microbial function through sediment-hosted aquifers and enrichment of novel symbionts in the deep terrestrial subsurface.</title>
        <authorList>
            <person name="Probst A.J."/>
            <person name="Ladd B."/>
            <person name="Jarett J.K."/>
            <person name="Geller-Mcgrath D.E."/>
            <person name="Sieber C.M.K."/>
            <person name="Emerson J.B."/>
            <person name="Anantharaman K."/>
            <person name="Thomas B.C."/>
            <person name="Malmstrom R."/>
            <person name="Stieglmeier M."/>
            <person name="Klingl A."/>
            <person name="Woyke T."/>
            <person name="Ryan C.M."/>
            <person name="Banfield J.F."/>
        </authorList>
    </citation>
    <scope>NUCLEOTIDE SEQUENCE [LARGE SCALE GENOMIC DNA]</scope>
</reference>
<dbReference type="InterPro" id="IPR029064">
    <property type="entry name" value="Ribosomal_eL30-like_sf"/>
</dbReference>
<proteinExistence type="inferred from homology"/>
<dbReference type="SMART" id="SM00967">
    <property type="entry name" value="SpoU_sub_bind"/>
    <property type="match status" value="1"/>
</dbReference>
<keyword evidence="2" id="KW-0489">Methyltransferase</keyword>
<dbReference type="InterPro" id="IPR029026">
    <property type="entry name" value="tRNA_m1G_MTases_N"/>
</dbReference>
<sequence length="256" mass="27992">MLENSVRKHIEQLHQKKFRKEFGEFLVEGVKGVEEALASDMDVVAVVVDGTRREEPPFAAFIQLVEKAGVEIFFAGRKDIAYIKTTETFPGVLAVVAMKDTSFQAVRGSGPFVCLDGVNDPGNLGTIIRTADWFGVSTILLGQGSVDMYNEKVVRSTMGSFFRTTICKVSNLADSLEKFISEGYSVYAFTMEGLPAADLRVKRTDKVIFLFGSESHGISSELQRLCTASYTIERKGQAESLNVGVAVGIALSHITD</sequence>
<accession>A0A2M6P1Z7</accession>
<dbReference type="InterPro" id="IPR029028">
    <property type="entry name" value="Alpha/beta_knot_MTases"/>
</dbReference>
<organism evidence="5 6">
    <name type="scientific">Candidatus Magasanikbacteria bacterium CG10_big_fil_rev_8_21_14_0_10_38_6</name>
    <dbReference type="NCBI Taxonomy" id="1974647"/>
    <lineage>
        <taxon>Bacteria</taxon>
        <taxon>Candidatus Magasanikiibacteriota</taxon>
    </lineage>
</organism>
<dbReference type="InterPro" id="IPR001537">
    <property type="entry name" value="SpoU_MeTrfase"/>
</dbReference>
<dbReference type="Gene3D" id="3.30.1330.30">
    <property type="match status" value="1"/>
</dbReference>
<dbReference type="Proteomes" id="UP000228528">
    <property type="component" value="Unassembled WGS sequence"/>
</dbReference>
<dbReference type="SUPFAM" id="SSF55315">
    <property type="entry name" value="L30e-like"/>
    <property type="match status" value="1"/>
</dbReference>
<gene>
    <name evidence="5" type="ORF">COU30_00960</name>
</gene>
<evidence type="ECO:0000313" key="6">
    <source>
        <dbReference type="Proteomes" id="UP000228528"/>
    </source>
</evidence>
<dbReference type="EMBL" id="PFBW01000041">
    <property type="protein sequence ID" value="PIR77708.1"/>
    <property type="molecule type" value="Genomic_DNA"/>
</dbReference>
<dbReference type="GO" id="GO:0003723">
    <property type="term" value="F:RNA binding"/>
    <property type="evidence" value="ECO:0007669"/>
    <property type="project" value="InterPro"/>
</dbReference>
<evidence type="ECO:0000256" key="2">
    <source>
        <dbReference type="ARBA" id="ARBA00022603"/>
    </source>
</evidence>
<dbReference type="GO" id="GO:0006396">
    <property type="term" value="P:RNA processing"/>
    <property type="evidence" value="ECO:0007669"/>
    <property type="project" value="InterPro"/>
</dbReference>
<evidence type="ECO:0000256" key="1">
    <source>
        <dbReference type="ARBA" id="ARBA00007228"/>
    </source>
</evidence>
<comment type="caution">
    <text evidence="5">The sequence shown here is derived from an EMBL/GenBank/DDBJ whole genome shotgun (WGS) entry which is preliminary data.</text>
</comment>
<dbReference type="CDD" id="cd18095">
    <property type="entry name" value="SpoU-like_rRNA-MTase"/>
    <property type="match status" value="1"/>
</dbReference>
<protein>
    <recommendedName>
        <fullName evidence="4">RNA 2-O ribose methyltransferase substrate binding domain-containing protein</fullName>
    </recommendedName>
</protein>
<dbReference type="PANTHER" id="PTHR43191:SF2">
    <property type="entry name" value="RRNA METHYLTRANSFERASE 3, MITOCHONDRIAL"/>
    <property type="match status" value="1"/>
</dbReference>
<dbReference type="Pfam" id="PF22435">
    <property type="entry name" value="MRM3-like_sub_bind"/>
    <property type="match status" value="1"/>
</dbReference>
<keyword evidence="3" id="KW-0808">Transferase</keyword>
<dbReference type="InterPro" id="IPR053888">
    <property type="entry name" value="MRM3-like_sub_bind"/>
</dbReference>
<dbReference type="Gene3D" id="3.40.1280.10">
    <property type="match status" value="1"/>
</dbReference>
<dbReference type="AlphaFoldDB" id="A0A2M6P1Z7"/>
<dbReference type="SUPFAM" id="SSF75217">
    <property type="entry name" value="alpha/beta knot"/>
    <property type="match status" value="1"/>
</dbReference>
<dbReference type="GO" id="GO:0008173">
    <property type="term" value="F:RNA methyltransferase activity"/>
    <property type="evidence" value="ECO:0007669"/>
    <property type="project" value="InterPro"/>
</dbReference>
<dbReference type="PANTHER" id="PTHR43191">
    <property type="entry name" value="RRNA METHYLTRANSFERASE 3"/>
    <property type="match status" value="1"/>
</dbReference>
<evidence type="ECO:0000256" key="3">
    <source>
        <dbReference type="ARBA" id="ARBA00022679"/>
    </source>
</evidence>
<name>A0A2M6P1Z7_9BACT</name>